<dbReference type="InterPro" id="IPR042201">
    <property type="entry name" value="FH2_Formin_sf"/>
</dbReference>
<dbReference type="Proteomes" id="UP001529510">
    <property type="component" value="Unassembled WGS sequence"/>
</dbReference>
<dbReference type="AlphaFoldDB" id="A0ABD0N971"/>
<evidence type="ECO:0000313" key="4">
    <source>
        <dbReference type="Proteomes" id="UP001529510"/>
    </source>
</evidence>
<dbReference type="PANTHER" id="PTHR45857">
    <property type="entry name" value="FORMIN-LIKE PROTEIN"/>
    <property type="match status" value="1"/>
</dbReference>
<dbReference type="PROSITE" id="PS51444">
    <property type="entry name" value="FH2"/>
    <property type="match status" value="1"/>
</dbReference>
<dbReference type="InterPro" id="IPR043592">
    <property type="entry name" value="FMNL_animal"/>
</dbReference>
<organism evidence="3 4">
    <name type="scientific">Cirrhinus mrigala</name>
    <name type="common">Mrigala</name>
    <dbReference type="NCBI Taxonomy" id="683832"/>
    <lineage>
        <taxon>Eukaryota</taxon>
        <taxon>Metazoa</taxon>
        <taxon>Chordata</taxon>
        <taxon>Craniata</taxon>
        <taxon>Vertebrata</taxon>
        <taxon>Euteleostomi</taxon>
        <taxon>Actinopterygii</taxon>
        <taxon>Neopterygii</taxon>
        <taxon>Teleostei</taxon>
        <taxon>Ostariophysi</taxon>
        <taxon>Cypriniformes</taxon>
        <taxon>Cyprinidae</taxon>
        <taxon>Labeoninae</taxon>
        <taxon>Labeonini</taxon>
        <taxon>Cirrhinus</taxon>
    </lineage>
</organism>
<gene>
    <name evidence="3" type="ORF">M9458_046264</name>
</gene>
<dbReference type="PANTHER" id="PTHR45857:SF3">
    <property type="entry name" value="FORMIN-LIKE PROTEIN 3"/>
    <property type="match status" value="1"/>
</dbReference>
<sequence length="54" mass="6629">KLLRQYERERRPLDQLAEEDRFMLLFSKIERLTQRMNIITFVGNFNDNINMLTP</sequence>
<feature type="non-terminal residue" evidence="3">
    <location>
        <position position="54"/>
    </location>
</feature>
<evidence type="ECO:0000256" key="1">
    <source>
        <dbReference type="ARBA" id="ARBA00023449"/>
    </source>
</evidence>
<evidence type="ECO:0000313" key="3">
    <source>
        <dbReference type="EMBL" id="KAL0158188.1"/>
    </source>
</evidence>
<name>A0ABD0N971_CIRMR</name>
<evidence type="ECO:0000259" key="2">
    <source>
        <dbReference type="PROSITE" id="PS51444"/>
    </source>
</evidence>
<proteinExistence type="inferred from homology"/>
<dbReference type="EMBL" id="JAMKFB020000023">
    <property type="protein sequence ID" value="KAL0158188.1"/>
    <property type="molecule type" value="Genomic_DNA"/>
</dbReference>
<reference evidence="3 4" key="1">
    <citation type="submission" date="2024-05" db="EMBL/GenBank/DDBJ databases">
        <title>Genome sequencing and assembly of Indian major carp, Cirrhinus mrigala (Hamilton, 1822).</title>
        <authorList>
            <person name="Mohindra V."/>
            <person name="Chowdhury L.M."/>
            <person name="Lal K."/>
            <person name="Jena J.K."/>
        </authorList>
    </citation>
    <scope>NUCLEOTIDE SEQUENCE [LARGE SCALE GENOMIC DNA]</scope>
    <source>
        <strain evidence="3">CM1030</strain>
        <tissue evidence="3">Blood</tissue>
    </source>
</reference>
<feature type="non-terminal residue" evidence="3">
    <location>
        <position position="1"/>
    </location>
</feature>
<feature type="domain" description="FH2" evidence="2">
    <location>
        <begin position="1"/>
        <end position="54"/>
    </location>
</feature>
<comment type="caution">
    <text evidence="3">The sequence shown here is derived from an EMBL/GenBank/DDBJ whole genome shotgun (WGS) entry which is preliminary data.</text>
</comment>
<keyword evidence="4" id="KW-1185">Reference proteome</keyword>
<protein>
    <recommendedName>
        <fullName evidence="2">FH2 domain-containing protein</fullName>
    </recommendedName>
</protein>
<comment type="similarity">
    <text evidence="1">Belongs to the formin homology family.</text>
</comment>
<dbReference type="Gene3D" id="1.20.58.2220">
    <property type="entry name" value="Formin, FH2 domain"/>
    <property type="match status" value="1"/>
</dbReference>
<dbReference type="SUPFAM" id="SSF101447">
    <property type="entry name" value="Formin homology 2 domain (FH2 domain)"/>
    <property type="match status" value="1"/>
</dbReference>
<dbReference type="InterPro" id="IPR015425">
    <property type="entry name" value="FH2_Formin"/>
</dbReference>
<accession>A0ABD0N971</accession>